<dbReference type="EMBL" id="VIBQ01000016">
    <property type="protein sequence ID" value="KAB8356471.1"/>
    <property type="molecule type" value="Genomic_DNA"/>
</dbReference>
<dbReference type="AlphaFoldDB" id="A0A5N6KXC1"/>
<gene>
    <name evidence="2" type="ORF">FH972_024054</name>
</gene>
<feature type="region of interest" description="Disordered" evidence="1">
    <location>
        <begin position="168"/>
        <end position="187"/>
    </location>
</feature>
<name>A0A5N6KXC1_9ROSI</name>
<feature type="region of interest" description="Disordered" evidence="1">
    <location>
        <begin position="120"/>
        <end position="155"/>
    </location>
</feature>
<evidence type="ECO:0000256" key="1">
    <source>
        <dbReference type="SAM" id="MobiDB-lite"/>
    </source>
</evidence>
<feature type="compositionally biased region" description="Pro residues" evidence="1">
    <location>
        <begin position="81"/>
        <end position="90"/>
    </location>
</feature>
<reference evidence="2 3" key="1">
    <citation type="submission" date="2019-06" db="EMBL/GenBank/DDBJ databases">
        <title>A chromosomal-level reference genome of Carpinus fangiana (Coryloideae, Betulaceae).</title>
        <authorList>
            <person name="Yang X."/>
            <person name="Wang Z."/>
            <person name="Zhang L."/>
            <person name="Hao G."/>
            <person name="Liu J."/>
            <person name="Yang Y."/>
        </authorList>
    </citation>
    <scope>NUCLEOTIDE SEQUENCE [LARGE SCALE GENOMIC DNA]</scope>
    <source>
        <strain evidence="2">Cfa_2016G</strain>
        <tissue evidence="2">Leaf</tissue>
    </source>
</reference>
<feature type="compositionally biased region" description="Low complexity" evidence="1">
    <location>
        <begin position="123"/>
        <end position="135"/>
    </location>
</feature>
<feature type="compositionally biased region" description="Polar residues" evidence="1">
    <location>
        <begin position="1"/>
        <end position="16"/>
    </location>
</feature>
<keyword evidence="3" id="KW-1185">Reference proteome</keyword>
<feature type="region of interest" description="Disordered" evidence="1">
    <location>
        <begin position="1"/>
        <end position="33"/>
    </location>
</feature>
<proteinExistence type="predicted"/>
<evidence type="ECO:0000313" key="3">
    <source>
        <dbReference type="Proteomes" id="UP000327013"/>
    </source>
</evidence>
<feature type="region of interest" description="Disordered" evidence="1">
    <location>
        <begin position="78"/>
        <end position="107"/>
    </location>
</feature>
<accession>A0A5N6KXC1</accession>
<feature type="compositionally biased region" description="Polar residues" evidence="1">
    <location>
        <begin position="136"/>
        <end position="155"/>
    </location>
</feature>
<organism evidence="2 3">
    <name type="scientific">Carpinus fangiana</name>
    <dbReference type="NCBI Taxonomy" id="176857"/>
    <lineage>
        <taxon>Eukaryota</taxon>
        <taxon>Viridiplantae</taxon>
        <taxon>Streptophyta</taxon>
        <taxon>Embryophyta</taxon>
        <taxon>Tracheophyta</taxon>
        <taxon>Spermatophyta</taxon>
        <taxon>Magnoliopsida</taxon>
        <taxon>eudicotyledons</taxon>
        <taxon>Gunneridae</taxon>
        <taxon>Pentapetalae</taxon>
        <taxon>rosids</taxon>
        <taxon>fabids</taxon>
        <taxon>Fagales</taxon>
        <taxon>Betulaceae</taxon>
        <taxon>Carpinus</taxon>
    </lineage>
</organism>
<evidence type="ECO:0000313" key="2">
    <source>
        <dbReference type="EMBL" id="KAB8356471.1"/>
    </source>
</evidence>
<comment type="caution">
    <text evidence="2">The sequence shown here is derived from an EMBL/GenBank/DDBJ whole genome shotgun (WGS) entry which is preliminary data.</text>
</comment>
<protein>
    <submittedName>
        <fullName evidence="2">Uncharacterized protein</fullName>
    </submittedName>
</protein>
<dbReference type="Proteomes" id="UP000327013">
    <property type="component" value="Unassembled WGS sequence"/>
</dbReference>
<sequence length="226" mass="25015">MNPEASTQSCGSSPEPYNSLKAESPGHSLQDLSSCRQCGHPDYMHHAETFNSTPEHKTVATQRISYLLEGVNQRLTLPAIPSLPPTPSSSPPAYNAPFPPPSPSQQFPWENQRVFLATSVARPSSTPSIDITSPTAFTRESSSQTTRTDSWSSPDASEVAALSGFPHKARPRTTYNRQTRRRGAVDKARRLAPQALTRHRMSLRLCPPEVFFELNRQGRRQHVGAR</sequence>